<protein>
    <submittedName>
        <fullName evidence="2">Uncharacterized protein</fullName>
    </submittedName>
</protein>
<sequence length="506" mass="56029">MDVHSVFLYGLNRSTFSLPSKILPSSQDQYRGVSCGIDACNSRNLRSSLAERRSCPHPTPLTLPRKRSIRSLATERAQDAQASRSSSSPPFRSVKRTKEAALPLPSPQLADTNKDTADESTSLLESPKPPKDETTGRVHSASIGRQSELVSPKPLRSPIQFIPRLHAYETAITSTAPTKTLKPKSSASSEKSKYQYYGPTNPSDQVERFPQGCGRVPRRRLSYGDPKPCSLHRTTGSQELRLKASLEAEDNDSFFRGDDAMVGSDTVRAKPWYSEPTRPKPRLWLDLVDDGEPIEEAQATVVKTSPSKPKEVSIPPRRSSNTTSQPTTPDSKERSASDSTPTTAPEPVIGLGISAGSEIKQEKEHKCYERIKARNDWNTTAPNSSISTPWSTGTVRHISQMTTGISRPGTPRPPLVTTPQSRACADTSTTGSTQTTPYSADHTIQPLFYLQKYCWFWLSTIKPSATHTAQQLRFLFFAHHFPLLALLQPHENNSPYPPYYLPSRTE</sequence>
<feature type="compositionally biased region" description="Low complexity" evidence="1">
    <location>
        <begin position="427"/>
        <end position="436"/>
    </location>
</feature>
<reference evidence="2" key="1">
    <citation type="submission" date="2022-11" db="EMBL/GenBank/DDBJ databases">
        <title>Chromosomal genome sequence assembly and mating type (MAT) locus characterization of the leprose asexual lichenized fungus Lepraria neglecta (Nyl.) Erichsen.</title>
        <authorList>
            <person name="Allen J.L."/>
            <person name="Pfeffer B."/>
        </authorList>
    </citation>
    <scope>NUCLEOTIDE SEQUENCE</scope>
    <source>
        <strain evidence="2">Allen 5258</strain>
    </source>
</reference>
<name>A0AAE0DKN3_9LECA</name>
<feature type="compositionally biased region" description="Low complexity" evidence="1">
    <location>
        <begin position="83"/>
        <end position="92"/>
    </location>
</feature>
<feature type="region of interest" description="Disordered" evidence="1">
    <location>
        <begin position="48"/>
        <end position="155"/>
    </location>
</feature>
<keyword evidence="3" id="KW-1185">Reference proteome</keyword>
<accession>A0AAE0DKN3</accession>
<comment type="caution">
    <text evidence="2">The sequence shown here is derived from an EMBL/GenBank/DDBJ whole genome shotgun (WGS) entry which is preliminary data.</text>
</comment>
<feature type="region of interest" description="Disordered" evidence="1">
    <location>
        <begin position="403"/>
        <end position="437"/>
    </location>
</feature>
<feature type="compositionally biased region" description="Polar residues" evidence="1">
    <location>
        <begin position="318"/>
        <end position="329"/>
    </location>
</feature>
<organism evidence="2 3">
    <name type="scientific">Lepraria neglecta</name>
    <dbReference type="NCBI Taxonomy" id="209136"/>
    <lineage>
        <taxon>Eukaryota</taxon>
        <taxon>Fungi</taxon>
        <taxon>Dikarya</taxon>
        <taxon>Ascomycota</taxon>
        <taxon>Pezizomycotina</taxon>
        <taxon>Lecanoromycetes</taxon>
        <taxon>OSLEUM clade</taxon>
        <taxon>Lecanoromycetidae</taxon>
        <taxon>Lecanorales</taxon>
        <taxon>Lecanorineae</taxon>
        <taxon>Stereocaulaceae</taxon>
        <taxon>Lepraria</taxon>
    </lineage>
</organism>
<gene>
    <name evidence="2" type="ORF">OEA41_006120</name>
</gene>
<evidence type="ECO:0000256" key="1">
    <source>
        <dbReference type="SAM" id="MobiDB-lite"/>
    </source>
</evidence>
<proteinExistence type="predicted"/>
<dbReference type="EMBL" id="JASNWA010000007">
    <property type="protein sequence ID" value="KAK3172795.1"/>
    <property type="molecule type" value="Genomic_DNA"/>
</dbReference>
<dbReference type="Proteomes" id="UP001276659">
    <property type="component" value="Unassembled WGS sequence"/>
</dbReference>
<feature type="region of interest" description="Disordered" evidence="1">
    <location>
        <begin position="298"/>
        <end position="350"/>
    </location>
</feature>
<evidence type="ECO:0000313" key="3">
    <source>
        <dbReference type="Proteomes" id="UP001276659"/>
    </source>
</evidence>
<evidence type="ECO:0000313" key="2">
    <source>
        <dbReference type="EMBL" id="KAK3172795.1"/>
    </source>
</evidence>
<dbReference type="AlphaFoldDB" id="A0AAE0DKN3"/>
<feature type="region of interest" description="Disordered" evidence="1">
    <location>
        <begin position="176"/>
        <end position="210"/>
    </location>
</feature>